<organism evidence="1 2">
    <name type="scientific">Macrolepiota fuliginosa MF-IS2</name>
    <dbReference type="NCBI Taxonomy" id="1400762"/>
    <lineage>
        <taxon>Eukaryota</taxon>
        <taxon>Fungi</taxon>
        <taxon>Dikarya</taxon>
        <taxon>Basidiomycota</taxon>
        <taxon>Agaricomycotina</taxon>
        <taxon>Agaricomycetes</taxon>
        <taxon>Agaricomycetidae</taxon>
        <taxon>Agaricales</taxon>
        <taxon>Agaricineae</taxon>
        <taxon>Agaricaceae</taxon>
        <taxon>Macrolepiota</taxon>
    </lineage>
</organism>
<keyword evidence="2" id="KW-1185">Reference proteome</keyword>
<evidence type="ECO:0000313" key="1">
    <source>
        <dbReference type="EMBL" id="KAF9439545.1"/>
    </source>
</evidence>
<dbReference type="AlphaFoldDB" id="A0A9P5WWL8"/>
<proteinExistence type="predicted"/>
<gene>
    <name evidence="1" type="ORF">P691DRAFT_769472</name>
</gene>
<evidence type="ECO:0000313" key="2">
    <source>
        <dbReference type="Proteomes" id="UP000807342"/>
    </source>
</evidence>
<reference evidence="1" key="1">
    <citation type="submission" date="2020-11" db="EMBL/GenBank/DDBJ databases">
        <authorList>
            <consortium name="DOE Joint Genome Institute"/>
            <person name="Ahrendt S."/>
            <person name="Riley R."/>
            <person name="Andreopoulos W."/>
            <person name="Labutti K."/>
            <person name="Pangilinan J."/>
            <person name="Ruiz-Duenas F.J."/>
            <person name="Barrasa J.M."/>
            <person name="Sanchez-Garcia M."/>
            <person name="Camarero S."/>
            <person name="Miyauchi S."/>
            <person name="Serrano A."/>
            <person name="Linde D."/>
            <person name="Babiker R."/>
            <person name="Drula E."/>
            <person name="Ayuso-Fernandez I."/>
            <person name="Pacheco R."/>
            <person name="Padilla G."/>
            <person name="Ferreira P."/>
            <person name="Barriuso J."/>
            <person name="Kellner H."/>
            <person name="Castanera R."/>
            <person name="Alfaro M."/>
            <person name="Ramirez L."/>
            <person name="Pisabarro A.G."/>
            <person name="Kuo A."/>
            <person name="Tritt A."/>
            <person name="Lipzen A."/>
            <person name="He G."/>
            <person name="Yan M."/>
            <person name="Ng V."/>
            <person name="Cullen D."/>
            <person name="Martin F."/>
            <person name="Rosso M.-N."/>
            <person name="Henrissat B."/>
            <person name="Hibbett D."/>
            <person name="Martinez A.T."/>
            <person name="Grigoriev I.V."/>
        </authorList>
    </citation>
    <scope>NUCLEOTIDE SEQUENCE</scope>
    <source>
        <strain evidence="1">MF-IS2</strain>
    </source>
</reference>
<accession>A0A9P5WWL8</accession>
<name>A0A9P5WWL8_9AGAR</name>
<comment type="caution">
    <text evidence="1">The sequence shown here is derived from an EMBL/GenBank/DDBJ whole genome shotgun (WGS) entry which is preliminary data.</text>
</comment>
<dbReference type="EMBL" id="MU154007">
    <property type="protein sequence ID" value="KAF9439545.1"/>
    <property type="molecule type" value="Genomic_DNA"/>
</dbReference>
<protein>
    <submittedName>
        <fullName evidence="1">Uncharacterized protein</fullName>
    </submittedName>
</protein>
<sequence>MLSVYVVINDRKRCQEVIRRPETFSIQLTNVQLPTSETSETSDRAMTGQVWRSIGPEDDNQKHF</sequence>
<dbReference type="Proteomes" id="UP000807342">
    <property type="component" value="Unassembled WGS sequence"/>
</dbReference>